<comment type="caution">
    <text evidence="1">The sequence shown here is derived from an EMBL/GenBank/DDBJ whole genome shotgun (WGS) entry which is preliminary data.</text>
</comment>
<dbReference type="EMBL" id="JAHPRE010000009">
    <property type="protein sequence ID" value="MCU4396067.1"/>
    <property type="molecule type" value="Genomic_DNA"/>
</dbReference>
<reference evidence="1" key="1">
    <citation type="submission" date="2021-06" db="EMBL/GenBank/DDBJ databases">
        <title>Propagation of a rapidly emergent carbapenem-resistant Acinetobacter baumannii lineage by various extra-hospital transmission networks.</title>
        <authorList>
            <person name="Calix J."/>
        </authorList>
    </citation>
    <scope>NUCLEOTIDE SEQUENCE</scope>
    <source>
        <strain evidence="1">WU_MDCI_Aw63</strain>
    </source>
</reference>
<gene>
    <name evidence="1" type="ORF">KTH64_03585</name>
</gene>
<dbReference type="AlphaFoldDB" id="A0AAW5RBC6"/>
<accession>A0AAW5RBC6</accession>
<dbReference type="Proteomes" id="UP001208534">
    <property type="component" value="Unassembled WGS sequence"/>
</dbReference>
<dbReference type="RefSeq" id="WP_039909074.1">
    <property type="nucleotide sequence ID" value="NZ_CABKOY010000039.1"/>
</dbReference>
<sequence length="418" mass="46355">MSYSNKVLIAIVISSSNLCYSETIEINPIGIIDSTDLLISKKIASNFFAARDTYGMRSNAVVAAFQANSEKPFDFPVLGFANLLDMANYQDRDSVTLYADNTAPSLKSWEIISNTKFRENSLISEEINEVKIRQGMILDTDEKEKWSSYVISVESGKITTAGWVNSKTKEIGTPKDGTRVLINPVTKIWTTNFNSFIPKESLATGAAIQENGLINAKVELPNTINGIDTVVLPQSIYGGTAAYLARNAETGYKQRWRVGFISQGSEINFRSSDSAISSPQIGFLEDSSAENGLVFTGKNKKNSILWKNNNRIMAEIDSNGLISKIGYKTVKITDSTEMSDDVGRYIINNNSNITLKLPAIERVFKGYTVKVSKITSQGSVHFETSESNTKINGNKNLTIKEKEWNKEAFFDGVSWYVY</sequence>
<organism evidence="1 2">
    <name type="scientific">Acinetobacter junii</name>
    <dbReference type="NCBI Taxonomy" id="40215"/>
    <lineage>
        <taxon>Bacteria</taxon>
        <taxon>Pseudomonadati</taxon>
        <taxon>Pseudomonadota</taxon>
        <taxon>Gammaproteobacteria</taxon>
        <taxon>Moraxellales</taxon>
        <taxon>Moraxellaceae</taxon>
        <taxon>Acinetobacter</taxon>
    </lineage>
</organism>
<evidence type="ECO:0000313" key="1">
    <source>
        <dbReference type="EMBL" id="MCU4396067.1"/>
    </source>
</evidence>
<name>A0AAW5RBC6_ACIJU</name>
<proteinExistence type="predicted"/>
<protein>
    <submittedName>
        <fullName evidence="1">Uncharacterized protein</fullName>
    </submittedName>
</protein>
<evidence type="ECO:0000313" key="2">
    <source>
        <dbReference type="Proteomes" id="UP001208534"/>
    </source>
</evidence>